<feature type="region of interest" description="Disordered" evidence="1">
    <location>
        <begin position="1"/>
        <end position="57"/>
    </location>
</feature>
<gene>
    <name evidence="2" type="ordered locus">Psefu_3188</name>
</gene>
<protein>
    <submittedName>
        <fullName evidence="2">Uncharacterized protein</fullName>
    </submittedName>
</protein>
<name>F6A9E9_PSEF1</name>
<evidence type="ECO:0000313" key="3">
    <source>
        <dbReference type="Proteomes" id="UP000000686"/>
    </source>
</evidence>
<keyword evidence="3" id="KW-1185">Reference proteome</keyword>
<proteinExistence type="predicted"/>
<reference evidence="2 3" key="1">
    <citation type="submission" date="2011-04" db="EMBL/GenBank/DDBJ databases">
        <title>Complete sequence of Pseudomonas fulva 12-X.</title>
        <authorList>
            <consortium name="US DOE Joint Genome Institute"/>
            <person name="Lucas S."/>
            <person name="Han J."/>
            <person name="Lapidus A."/>
            <person name="Cheng J.-F."/>
            <person name="Goodwin L."/>
            <person name="Pitluck S."/>
            <person name="Peters L."/>
            <person name="Mikhailova N."/>
            <person name="Pagani I."/>
            <person name="Davenport K."/>
            <person name="Han C."/>
            <person name="Tapia R."/>
            <person name="Land M."/>
            <person name="Hauser L."/>
            <person name="Kyrpides N."/>
            <person name="Ivanova N."/>
            <person name="Pagani I."/>
            <person name="Lcollab F.I."/>
            <person name="Woyke T."/>
        </authorList>
    </citation>
    <scope>NUCLEOTIDE SEQUENCE [LARGE SCALE GENOMIC DNA]</scope>
    <source>
        <strain evidence="3">12-X</strain>
    </source>
</reference>
<feature type="compositionally biased region" description="Polar residues" evidence="1">
    <location>
        <begin position="16"/>
        <end position="25"/>
    </location>
</feature>
<dbReference type="AlphaFoldDB" id="F6A9E9"/>
<dbReference type="Proteomes" id="UP000000686">
    <property type="component" value="Chromosome"/>
</dbReference>
<dbReference type="EMBL" id="CP002727">
    <property type="protein sequence ID" value="AEF23150.1"/>
    <property type="molecule type" value="Genomic_DNA"/>
</dbReference>
<dbReference type="HOGENOM" id="CLU_2993277_0_0_6"/>
<accession>F6A9E9</accession>
<sequence>MTVEQKNGPAEPYQGPSANSPTQGHGTKKEQEAVNSEAEREVDADQRESGQGDKSLD</sequence>
<dbReference type="KEGG" id="pfv:Psefu_3188"/>
<dbReference type="OrthoDB" id="7026282at2"/>
<evidence type="ECO:0000256" key="1">
    <source>
        <dbReference type="SAM" id="MobiDB-lite"/>
    </source>
</evidence>
<evidence type="ECO:0000313" key="2">
    <source>
        <dbReference type="EMBL" id="AEF23150.1"/>
    </source>
</evidence>
<dbReference type="RefSeq" id="WP_013792277.1">
    <property type="nucleotide sequence ID" value="NC_015556.1"/>
</dbReference>
<feature type="compositionally biased region" description="Basic and acidic residues" evidence="1">
    <location>
        <begin position="27"/>
        <end position="57"/>
    </location>
</feature>
<organism evidence="2 3">
    <name type="scientific">Pseudomonas fulva (strain 12-X)</name>
    <dbReference type="NCBI Taxonomy" id="743720"/>
    <lineage>
        <taxon>Bacteria</taxon>
        <taxon>Pseudomonadati</taxon>
        <taxon>Pseudomonadota</taxon>
        <taxon>Gammaproteobacteria</taxon>
        <taxon>Pseudomonadales</taxon>
        <taxon>Pseudomonadaceae</taxon>
        <taxon>Pseudomonas</taxon>
    </lineage>
</organism>